<evidence type="ECO:0000313" key="6">
    <source>
        <dbReference type="Proteomes" id="UP000014680"/>
    </source>
</evidence>
<dbReference type="EMBL" id="KB207027">
    <property type="protein sequence ID" value="ELP85933.1"/>
    <property type="molecule type" value="Genomic_DNA"/>
</dbReference>
<dbReference type="InterPro" id="IPR036047">
    <property type="entry name" value="F-box-like_dom_sf"/>
</dbReference>
<evidence type="ECO:0000256" key="1">
    <source>
        <dbReference type="ARBA" id="ARBA00022574"/>
    </source>
</evidence>
<dbReference type="PROSITE" id="PS00678">
    <property type="entry name" value="WD_REPEATS_1"/>
    <property type="match status" value="1"/>
</dbReference>
<dbReference type="InterPro" id="IPR019775">
    <property type="entry name" value="WD40_repeat_CS"/>
</dbReference>
<dbReference type="VEuPathDB" id="AmoebaDB:EIN_135170"/>
<organism evidence="5 6">
    <name type="scientific">Entamoeba invadens IP1</name>
    <dbReference type="NCBI Taxonomy" id="370355"/>
    <lineage>
        <taxon>Eukaryota</taxon>
        <taxon>Amoebozoa</taxon>
        <taxon>Evosea</taxon>
        <taxon>Archamoebae</taxon>
        <taxon>Mastigamoebida</taxon>
        <taxon>Entamoebidae</taxon>
        <taxon>Entamoeba</taxon>
    </lineage>
</organism>
<evidence type="ECO:0000259" key="4">
    <source>
        <dbReference type="PROSITE" id="PS50181"/>
    </source>
</evidence>
<dbReference type="Pfam" id="PF00400">
    <property type="entry name" value="WD40"/>
    <property type="match status" value="1"/>
</dbReference>
<dbReference type="AlphaFoldDB" id="A0A0A1TXC6"/>
<protein>
    <submittedName>
        <fullName evidence="5">F-box and WD domain protein, putative</fullName>
    </submittedName>
</protein>
<dbReference type="Gene3D" id="2.130.10.10">
    <property type="entry name" value="YVTN repeat-like/Quinoprotein amine dehydrogenase"/>
    <property type="match status" value="1"/>
</dbReference>
<dbReference type="OrthoDB" id="25262at2759"/>
<dbReference type="PANTHER" id="PTHR22847">
    <property type="entry name" value="WD40 REPEAT PROTEIN"/>
    <property type="match status" value="1"/>
</dbReference>
<dbReference type="GO" id="GO:1990234">
    <property type="term" value="C:transferase complex"/>
    <property type="evidence" value="ECO:0007669"/>
    <property type="project" value="UniProtKB-ARBA"/>
</dbReference>
<dbReference type="RefSeq" id="XP_004185279.1">
    <property type="nucleotide sequence ID" value="XM_004185231.1"/>
</dbReference>
<dbReference type="SMART" id="SM00320">
    <property type="entry name" value="WD40"/>
    <property type="match status" value="3"/>
</dbReference>
<keyword evidence="1 3" id="KW-0853">WD repeat</keyword>
<sequence length="838" mass="97761">MLNHYTERNKYHLANKILRGQCMTVSGVERIRNRLSLECDQLATQIDTPLTPEMRWEKIQNELNVKEFQIESYVRSNLDNTEVRSVCVLPTCYPLIRGVLQNIDRVNGFFPNFVETEMRDDFFQNNIIVLRNTQNYSRVTHTYYYKDITQDECIRVFSNFQQNGFDHYIFHAKKDGKSCVFTMEVKAPINSTQVTSVIHLFNVERCFIGNMYDHINGDQEFSDLMLMERQMNKLIYNNEFFPVVIHRNSKFNVFANHDFSEIVIKGESRFRQKQQTYVENLLRMAEHDILFATTQQIKKGRILTYYHKQSNFLNGTVLTTDLCVGMKQIEGCVFIGSQSVSPKISGCTCKHPQSDNFSVVLSCERVEFFRDHAVTSFYHHFFTPFLSAVNRETKRNYLSHITILMLSSRICLENCINFDYLLNFSDAFLAAKMMLVIVCSIKKKVMEKRIEERKPQRYLFESETPLTCHILKLNQKTLITILGFLPLEDLFKVSLVCKKLHEVLVFNVDIWKNFYTIYYDPSTLHSNKVFPKVTDYRQETIKCYNLAYRWKSRIPLKRETYTSFYAPINFIYIKTDAYCVIGSELGYFSRLGFEPKLRKLREGLTLKPIAGVYCEKNASSYLSVYFKNGEIRKYSESKVLFKKYIGRPFQKVYFWDDNGCVSGVDETSVCCYDYVKDSVIVEYVPHTVEVTEIKKMNENIIVTSSDDGTICGFDLRSKEIAFRTDSHLSAVTTFDSFDNYIVSGTANGEIRMWDLRANVFCYDRQVHNGRINMLECFNRKIVSGGQDRQVVLSGFERGWIGNINTIYTHHSAVMAVAFNDRFLLTGSQEGCLILSKYC</sequence>
<dbReference type="Proteomes" id="UP000014680">
    <property type="component" value="Unassembled WGS sequence"/>
</dbReference>
<dbReference type="InterPro" id="IPR001810">
    <property type="entry name" value="F-box_dom"/>
</dbReference>
<dbReference type="PROSITE" id="PS50082">
    <property type="entry name" value="WD_REPEATS_2"/>
    <property type="match status" value="1"/>
</dbReference>
<dbReference type="InterPro" id="IPR015943">
    <property type="entry name" value="WD40/YVTN_repeat-like_dom_sf"/>
</dbReference>
<evidence type="ECO:0000256" key="2">
    <source>
        <dbReference type="ARBA" id="ARBA00022737"/>
    </source>
</evidence>
<dbReference type="KEGG" id="eiv:EIN_135170"/>
<feature type="repeat" description="WD" evidence="3">
    <location>
        <begin position="724"/>
        <end position="756"/>
    </location>
</feature>
<dbReference type="InterPro" id="IPR001680">
    <property type="entry name" value="WD40_rpt"/>
</dbReference>
<evidence type="ECO:0000256" key="3">
    <source>
        <dbReference type="PROSITE-ProRule" id="PRU00221"/>
    </source>
</evidence>
<dbReference type="PANTHER" id="PTHR22847:SF637">
    <property type="entry name" value="WD REPEAT DOMAIN 5B"/>
    <property type="match status" value="1"/>
</dbReference>
<dbReference type="SUPFAM" id="SSF81383">
    <property type="entry name" value="F-box domain"/>
    <property type="match status" value="1"/>
</dbReference>
<dbReference type="Gene3D" id="1.20.1280.50">
    <property type="match status" value="1"/>
</dbReference>
<keyword evidence="2" id="KW-0677">Repeat</keyword>
<reference evidence="5 6" key="1">
    <citation type="submission" date="2012-10" db="EMBL/GenBank/DDBJ databases">
        <authorList>
            <person name="Zafar N."/>
            <person name="Inman J."/>
            <person name="Hall N."/>
            <person name="Lorenzi H."/>
            <person name="Caler E."/>
        </authorList>
    </citation>
    <scope>NUCLEOTIDE SEQUENCE [LARGE SCALE GENOMIC DNA]</scope>
    <source>
        <strain evidence="5 6">IP1</strain>
    </source>
</reference>
<dbReference type="OMA" id="QECAHVF"/>
<gene>
    <name evidence="5" type="ORF">EIN_135170</name>
</gene>
<keyword evidence="6" id="KW-1185">Reference proteome</keyword>
<dbReference type="Pfam" id="PF12937">
    <property type="entry name" value="F-box-like"/>
    <property type="match status" value="1"/>
</dbReference>
<accession>A0A0A1TXC6</accession>
<name>A0A0A1TXC6_ENTIV</name>
<dbReference type="GeneID" id="14884952"/>
<dbReference type="PROSITE" id="PS50181">
    <property type="entry name" value="FBOX"/>
    <property type="match status" value="1"/>
</dbReference>
<evidence type="ECO:0000313" key="5">
    <source>
        <dbReference type="EMBL" id="ELP85933.1"/>
    </source>
</evidence>
<dbReference type="SUPFAM" id="SSF50978">
    <property type="entry name" value="WD40 repeat-like"/>
    <property type="match status" value="1"/>
</dbReference>
<proteinExistence type="predicted"/>
<feature type="domain" description="F-box" evidence="4">
    <location>
        <begin position="467"/>
        <end position="514"/>
    </location>
</feature>
<dbReference type="InterPro" id="IPR036322">
    <property type="entry name" value="WD40_repeat_dom_sf"/>
</dbReference>